<protein>
    <submittedName>
        <fullName evidence="1">Uncharacterized protein</fullName>
    </submittedName>
</protein>
<feature type="non-terminal residue" evidence="1">
    <location>
        <position position="110"/>
    </location>
</feature>
<organism evidence="1 2">
    <name type="scientific">Oculimacula yallundae</name>
    <dbReference type="NCBI Taxonomy" id="86028"/>
    <lineage>
        <taxon>Eukaryota</taxon>
        <taxon>Fungi</taxon>
        <taxon>Dikarya</taxon>
        <taxon>Ascomycota</taxon>
        <taxon>Pezizomycotina</taxon>
        <taxon>Leotiomycetes</taxon>
        <taxon>Helotiales</taxon>
        <taxon>Ploettnerulaceae</taxon>
        <taxon>Oculimacula</taxon>
    </lineage>
</organism>
<gene>
    <name evidence="1" type="ORF">VTL71DRAFT_14258</name>
</gene>
<comment type="caution">
    <text evidence="1">The sequence shown here is derived from an EMBL/GenBank/DDBJ whole genome shotgun (WGS) entry which is preliminary data.</text>
</comment>
<keyword evidence="2" id="KW-1185">Reference proteome</keyword>
<proteinExistence type="predicted"/>
<sequence length="110" mass="12341">MLAAHPRVERVAVGKQNNSRHVITTLRLSTKFSSRGVKTEGDSCSPATEAATVDWLRKLMEIGLLSDLTTRIWPQMTIRRLVKGCYNPIHVGSIYRPCKRQVFAFLASSI</sequence>
<evidence type="ECO:0000313" key="1">
    <source>
        <dbReference type="EMBL" id="KAL2069579.1"/>
    </source>
</evidence>
<dbReference type="Proteomes" id="UP001595075">
    <property type="component" value="Unassembled WGS sequence"/>
</dbReference>
<name>A0ABR4CHY8_9HELO</name>
<reference evidence="1 2" key="1">
    <citation type="journal article" date="2024" name="Commun. Biol.">
        <title>Comparative genomic analysis of thermophilic fungi reveals convergent evolutionary adaptations and gene losses.</title>
        <authorList>
            <person name="Steindorff A.S."/>
            <person name="Aguilar-Pontes M.V."/>
            <person name="Robinson A.J."/>
            <person name="Andreopoulos B."/>
            <person name="LaButti K."/>
            <person name="Kuo A."/>
            <person name="Mondo S."/>
            <person name="Riley R."/>
            <person name="Otillar R."/>
            <person name="Haridas S."/>
            <person name="Lipzen A."/>
            <person name="Grimwood J."/>
            <person name="Schmutz J."/>
            <person name="Clum A."/>
            <person name="Reid I.D."/>
            <person name="Moisan M.C."/>
            <person name="Butler G."/>
            <person name="Nguyen T.T.M."/>
            <person name="Dewar K."/>
            <person name="Conant G."/>
            <person name="Drula E."/>
            <person name="Henrissat B."/>
            <person name="Hansel C."/>
            <person name="Singer S."/>
            <person name="Hutchinson M.I."/>
            <person name="de Vries R.P."/>
            <person name="Natvig D.O."/>
            <person name="Powell A.J."/>
            <person name="Tsang A."/>
            <person name="Grigoriev I.V."/>
        </authorList>
    </citation>
    <scope>NUCLEOTIDE SEQUENCE [LARGE SCALE GENOMIC DNA]</scope>
    <source>
        <strain evidence="1 2">CBS 494.80</strain>
    </source>
</reference>
<dbReference type="EMBL" id="JAZHXI010000007">
    <property type="protein sequence ID" value="KAL2069579.1"/>
    <property type="molecule type" value="Genomic_DNA"/>
</dbReference>
<accession>A0ABR4CHY8</accession>
<evidence type="ECO:0000313" key="2">
    <source>
        <dbReference type="Proteomes" id="UP001595075"/>
    </source>
</evidence>